<name>A0A4Q9GXI5_9BURK</name>
<keyword evidence="3" id="KW-1185">Reference proteome</keyword>
<dbReference type="Proteomes" id="UP000292120">
    <property type="component" value="Unassembled WGS sequence"/>
</dbReference>
<dbReference type="EMBL" id="SIXI01000004">
    <property type="protein sequence ID" value="TBO30323.1"/>
    <property type="molecule type" value="Genomic_DNA"/>
</dbReference>
<comment type="caution">
    <text evidence="2">The sequence shown here is derived from an EMBL/GenBank/DDBJ whole genome shotgun (WGS) entry which is preliminary data.</text>
</comment>
<protein>
    <submittedName>
        <fullName evidence="2">PEP-CTERM sorting domain-containing protein</fullName>
    </submittedName>
</protein>
<feature type="domain" description="Ice-binding protein C-terminal" evidence="1">
    <location>
        <begin position="197"/>
        <end position="219"/>
    </location>
</feature>
<proteinExistence type="predicted"/>
<gene>
    <name evidence="2" type="ORF">EYS42_11575</name>
</gene>
<evidence type="ECO:0000313" key="3">
    <source>
        <dbReference type="Proteomes" id="UP000292120"/>
    </source>
</evidence>
<dbReference type="RefSeq" id="WP_130968315.1">
    <property type="nucleotide sequence ID" value="NZ_SIXI01000004.1"/>
</dbReference>
<accession>A0A4Q9GXI5</accession>
<organism evidence="2 3">
    <name type="scientific">Aquabacterium lacunae</name>
    <dbReference type="NCBI Taxonomy" id="2528630"/>
    <lineage>
        <taxon>Bacteria</taxon>
        <taxon>Pseudomonadati</taxon>
        <taxon>Pseudomonadota</taxon>
        <taxon>Betaproteobacteria</taxon>
        <taxon>Burkholderiales</taxon>
        <taxon>Aquabacterium</taxon>
    </lineage>
</organism>
<dbReference type="InterPro" id="IPR013424">
    <property type="entry name" value="Ice-binding_C"/>
</dbReference>
<dbReference type="Pfam" id="PF07589">
    <property type="entry name" value="PEP-CTERM"/>
    <property type="match status" value="1"/>
</dbReference>
<sequence>MAWKVLKFYDGHAGTHTPSKARSPHQIKQLSTMKKILNSLLVSAAVLLPAAQADAAVVTWDIVTTFQDLKGTVTFDNAPIAGLQDGAYDGNDTHIYNAVLTLTSASLGINYVNNSAYFQPLTNTFDNKHIDTCYPCGVSSNAGNISLTFSPYSDQGSPAVGASSYYLYVNGAGFQNAAYRWAFSDTGGQNNTNLSNVPEPSALALAALTLVGVAVAGRKRVAA</sequence>
<evidence type="ECO:0000313" key="2">
    <source>
        <dbReference type="EMBL" id="TBO30323.1"/>
    </source>
</evidence>
<evidence type="ECO:0000259" key="1">
    <source>
        <dbReference type="Pfam" id="PF07589"/>
    </source>
</evidence>
<dbReference type="AlphaFoldDB" id="A0A4Q9GXI5"/>
<reference evidence="2 3" key="1">
    <citation type="submission" date="2019-02" db="EMBL/GenBank/DDBJ databases">
        <title>Aquabacterium sp. strain KMB7.</title>
        <authorList>
            <person name="Chen W.-M."/>
        </authorList>
    </citation>
    <scope>NUCLEOTIDE SEQUENCE [LARGE SCALE GENOMIC DNA]</scope>
    <source>
        <strain evidence="2 3">KMB7</strain>
    </source>
</reference>